<organism evidence="1">
    <name type="scientific">Phakopsora pachyrhizi</name>
    <name type="common">Asian soybean rust disease fungus</name>
    <dbReference type="NCBI Taxonomy" id="170000"/>
    <lineage>
        <taxon>Eukaryota</taxon>
        <taxon>Fungi</taxon>
        <taxon>Dikarya</taxon>
        <taxon>Basidiomycota</taxon>
        <taxon>Pucciniomycotina</taxon>
        <taxon>Pucciniomycetes</taxon>
        <taxon>Pucciniales</taxon>
        <taxon>Phakopsoraceae</taxon>
        <taxon>Phakopsora</taxon>
    </lineage>
</organism>
<name>A0A0S1MJI5_PHAPC</name>
<dbReference type="EMBL" id="KT246918">
    <property type="protein sequence ID" value="ALL41009.1"/>
    <property type="molecule type" value="mRNA"/>
</dbReference>
<reference evidence="1" key="1">
    <citation type="submission" date="2015-07" db="EMBL/GenBank/DDBJ databases">
        <title>Elucidating the P. pachyrhizi secretome and potential effectors.</title>
        <authorList>
            <person name="de Carvalho M.C.C.G."/>
            <person name="Nascimento L.C."/>
            <person name="Darben L.M."/>
            <person name="Polizel-Podanosqui A.M."/>
            <person name="Lopes-Caitar V.S."/>
            <person name="Rocha C.S."/>
            <person name="Qi M."/>
            <person name="Carazolle M."/>
            <person name="Kuwahara M.K."/>
            <person name="Pereira G.A.G."/>
            <person name="Abdelnoor R.V."/>
            <person name="Whitham S.A."/>
            <person name="Marcelino-Guimaraes F.C."/>
        </authorList>
    </citation>
    <scope>NUCLEOTIDE SEQUENCE</scope>
</reference>
<protein>
    <submittedName>
        <fullName evidence="1">Uncharacterized protein</fullName>
    </submittedName>
</protein>
<sequence>MFVKMLKNILTACIAVALITSTISGPASLGNFQKLEKRQGYSRLDRVPCIPPSTVVNGKCCSNQGCT</sequence>
<proteinExistence type="evidence at transcript level"/>
<accession>A0A0S1MJI5</accession>
<evidence type="ECO:0000313" key="1">
    <source>
        <dbReference type="EMBL" id="ALL41009.1"/>
    </source>
</evidence>
<dbReference type="AlphaFoldDB" id="A0A0S1MJI5"/>